<reference evidence="1 2" key="1">
    <citation type="submission" date="2020-08" db="EMBL/GenBank/DDBJ databases">
        <title>Genomic Encyclopedia of Type Strains, Phase IV (KMG-V): Genome sequencing to study the core and pangenomes of soil and plant-associated prokaryotes.</title>
        <authorList>
            <person name="Whitman W."/>
        </authorList>
    </citation>
    <scope>NUCLEOTIDE SEQUENCE [LARGE SCALE GENOMIC DNA]</scope>
    <source>
        <strain evidence="1 2">DSM 7078</strain>
    </source>
</reference>
<sequence length="404" mass="46779">MKLVVKPRNIDETDSYVYRARTTKLKIGSSKSIITPIRAISNSELNAKQQIPTIKPLEPEIGGLIFKLTTSSFRNIDSFINTNEGYKKILRSVNTKLLQMQHYFLNYVVLQPTIGAIQWLKDTKSVDAFIRMQLALQITDLDFVSLDVITIPWLNLSSKEFIETHKMCLKYSADKEIMPILDPSCDEEKFLEILRYLDTYDETGDLNILGILYKPVKSYRANYDRLWKIFHEKNVCIVLMDVERTIMQSKNVSGLHHSEFVVGDVLSLFVSPSRPVDKKEKTETGTEKQEPPIENKLKFFSKNDLNIITLNKLKKNNKLWIDEIIESVGNKSIENALLNYNEAETDKKKREILNYITKVHEFKNSCDEFVNSQKYINQGDSLSYIQEKKTLGDLFSQTSLKKFF</sequence>
<dbReference type="RefSeq" id="WP_183546897.1">
    <property type="nucleotide sequence ID" value="NZ_JACHIQ010000002.1"/>
</dbReference>
<dbReference type="Proteomes" id="UP000584706">
    <property type="component" value="Unassembled WGS sequence"/>
</dbReference>
<name>A0A7J9S061_METMI</name>
<proteinExistence type="predicted"/>
<accession>A0A7J9S061</accession>
<comment type="caution">
    <text evidence="1">The sequence shown here is derived from an EMBL/GenBank/DDBJ whole genome shotgun (WGS) entry which is preliminary data.</text>
</comment>
<gene>
    <name evidence="1" type="ORF">HNP97_001366</name>
</gene>
<protein>
    <submittedName>
        <fullName evidence="1">Uncharacterized protein</fullName>
    </submittedName>
</protein>
<organism evidence="1 2">
    <name type="scientific">Methanococcus maripaludis</name>
    <name type="common">Methanococcus deltae</name>
    <dbReference type="NCBI Taxonomy" id="39152"/>
    <lineage>
        <taxon>Archaea</taxon>
        <taxon>Methanobacteriati</taxon>
        <taxon>Methanobacteriota</taxon>
        <taxon>Methanomada group</taxon>
        <taxon>Methanococci</taxon>
        <taxon>Methanococcales</taxon>
        <taxon>Methanococcaceae</taxon>
        <taxon>Methanococcus</taxon>
    </lineage>
</organism>
<dbReference type="EMBL" id="JACHIQ010000002">
    <property type="protein sequence ID" value="MBB6067856.1"/>
    <property type="molecule type" value="Genomic_DNA"/>
</dbReference>
<dbReference type="AlphaFoldDB" id="A0A7J9S061"/>
<evidence type="ECO:0000313" key="1">
    <source>
        <dbReference type="EMBL" id="MBB6067856.1"/>
    </source>
</evidence>
<evidence type="ECO:0000313" key="2">
    <source>
        <dbReference type="Proteomes" id="UP000584706"/>
    </source>
</evidence>